<name>A0A0L8HSA1_OCTBM</name>
<proteinExistence type="predicted"/>
<sequence length="68" mass="7743">MYFSLISSFTHLIQLTMPAKGVKIVIFREDGNNHVSGIVGLTKKMYFLIEAAEHQQRKLTAVLTVYMI</sequence>
<organism evidence="1">
    <name type="scientific">Octopus bimaculoides</name>
    <name type="common">California two-spotted octopus</name>
    <dbReference type="NCBI Taxonomy" id="37653"/>
    <lineage>
        <taxon>Eukaryota</taxon>
        <taxon>Metazoa</taxon>
        <taxon>Spiralia</taxon>
        <taxon>Lophotrochozoa</taxon>
        <taxon>Mollusca</taxon>
        <taxon>Cephalopoda</taxon>
        <taxon>Coleoidea</taxon>
        <taxon>Octopodiformes</taxon>
        <taxon>Octopoda</taxon>
        <taxon>Incirrata</taxon>
        <taxon>Octopodidae</taxon>
        <taxon>Octopus</taxon>
    </lineage>
</organism>
<accession>A0A0L8HSA1</accession>
<reference evidence="1" key="1">
    <citation type="submission" date="2015-07" db="EMBL/GenBank/DDBJ databases">
        <title>MeaNS - Measles Nucleotide Surveillance Program.</title>
        <authorList>
            <person name="Tran T."/>
            <person name="Druce J."/>
        </authorList>
    </citation>
    <scope>NUCLEOTIDE SEQUENCE</scope>
    <source>
        <strain evidence="1">UCB-OBI-ISO-001</strain>
        <tissue evidence="1">Gonad</tissue>
    </source>
</reference>
<protein>
    <submittedName>
        <fullName evidence="1">Uncharacterized protein</fullName>
    </submittedName>
</protein>
<dbReference type="EMBL" id="KQ417397">
    <property type="protein sequence ID" value="KOF92096.1"/>
    <property type="molecule type" value="Genomic_DNA"/>
</dbReference>
<dbReference type="AlphaFoldDB" id="A0A0L8HSA1"/>
<gene>
    <name evidence="1" type="ORF">OCBIM_22007273mg</name>
</gene>
<evidence type="ECO:0000313" key="1">
    <source>
        <dbReference type="EMBL" id="KOF92096.1"/>
    </source>
</evidence>